<evidence type="ECO:0000256" key="1">
    <source>
        <dbReference type="ARBA" id="ARBA00004173"/>
    </source>
</evidence>
<dbReference type="SUPFAM" id="SSF51735">
    <property type="entry name" value="NAD(P)-binding Rossmann-fold domains"/>
    <property type="match status" value="1"/>
</dbReference>
<comment type="caution">
    <text evidence="15">The sequence shown here is derived from an EMBL/GenBank/DDBJ whole genome shotgun (WGS) entry which is preliminary data.</text>
</comment>
<dbReference type="EMBL" id="CAJFCW020000004">
    <property type="protein sequence ID" value="CAG9115451.1"/>
    <property type="molecule type" value="Genomic_DNA"/>
</dbReference>
<keyword evidence="5" id="KW-0521">NADP</keyword>
<dbReference type="PANTHER" id="PTHR43981:SF1">
    <property type="entry name" value="ENOYL-[ACYL-CARRIER-PROTEIN] REDUCTASE, MITOCHONDRIAL"/>
    <property type="match status" value="1"/>
</dbReference>
<keyword evidence="16" id="KW-1185">Reference proteome</keyword>
<evidence type="ECO:0000313" key="16">
    <source>
        <dbReference type="Proteomes" id="UP000614601"/>
    </source>
</evidence>
<keyword evidence="7" id="KW-0560">Oxidoreductase</keyword>
<evidence type="ECO:0000256" key="10">
    <source>
        <dbReference type="ARBA" id="ARBA00023160"/>
    </source>
</evidence>
<accession>A0A811L3L8</accession>
<name>A0A811L3L8_9BILA</name>
<evidence type="ECO:0000256" key="12">
    <source>
        <dbReference type="ARBA" id="ARBA00041058"/>
    </source>
</evidence>
<dbReference type="OrthoDB" id="7482721at2759"/>
<dbReference type="Proteomes" id="UP000783686">
    <property type="component" value="Unassembled WGS sequence"/>
</dbReference>
<sequence>MESGQQAVDMNVKKIINSRAIKFFKVGDPRETLRLTTEQIDTTLREGEVLTRWIASPVHPADINIARGVYFYKREPPSCLGIDAFGIVEKVGPNVKHIKVNDHIMPMMPQTQGGFWREHQVLKADEVYKLRKELPLEVKATLAANTPSAYLILTQFVKLQKGDYVLQNAANSQVGRMIIELSKALGYKSINVVRDRPEIEAVKQDLLNRGANYVFTESEFKQQGKEFIKSLDRPLKLSINGIGGKSSILMSANLAKFGTMVVYGGMSLKPHEILTSSLVFNSIKVVGFLLYDYINYDNCEFTKKVYEELQDLFLTKNVTATPMEKVNFEDFKVAVDKTMAGGQLKQLLMITSDDKCQL</sequence>
<evidence type="ECO:0000256" key="4">
    <source>
        <dbReference type="ARBA" id="ARBA00022832"/>
    </source>
</evidence>
<evidence type="ECO:0000256" key="8">
    <source>
        <dbReference type="ARBA" id="ARBA00023098"/>
    </source>
</evidence>
<evidence type="ECO:0000256" key="9">
    <source>
        <dbReference type="ARBA" id="ARBA00023128"/>
    </source>
</evidence>
<evidence type="ECO:0000256" key="3">
    <source>
        <dbReference type="ARBA" id="ARBA00022516"/>
    </source>
</evidence>
<dbReference type="InterPro" id="IPR013154">
    <property type="entry name" value="ADH-like_N"/>
</dbReference>
<keyword evidence="3" id="KW-0444">Lipid biosynthesis</keyword>
<evidence type="ECO:0000256" key="2">
    <source>
        <dbReference type="ARBA" id="ARBA00010371"/>
    </source>
</evidence>
<evidence type="ECO:0000256" key="7">
    <source>
        <dbReference type="ARBA" id="ARBA00023002"/>
    </source>
</evidence>
<dbReference type="Gene3D" id="3.40.50.720">
    <property type="entry name" value="NAD(P)-binding Rossmann-like Domain"/>
    <property type="match status" value="1"/>
</dbReference>
<protein>
    <recommendedName>
        <fullName evidence="12">Enoyl-[acyl-carrier-protein] reductase, mitochondrial</fullName>
        <ecNumber evidence="11">1.3.1.104</ecNumber>
    </recommendedName>
    <alternativeName>
        <fullName evidence="13">2-enoyl thioester reductase</fullName>
    </alternativeName>
</protein>
<dbReference type="CDD" id="cd08290">
    <property type="entry name" value="ETR"/>
    <property type="match status" value="1"/>
</dbReference>
<dbReference type="PANTHER" id="PTHR43981">
    <property type="entry name" value="ENOYL-[ACYL-CARRIER-PROTEIN] REDUCTASE, MITOCHONDRIAL"/>
    <property type="match status" value="1"/>
</dbReference>
<keyword evidence="6" id="KW-0809">Transit peptide</keyword>
<dbReference type="Gene3D" id="3.90.180.10">
    <property type="entry name" value="Medium-chain alcohol dehydrogenases, catalytic domain"/>
    <property type="match status" value="1"/>
</dbReference>
<dbReference type="Pfam" id="PF08240">
    <property type="entry name" value="ADH_N"/>
    <property type="match status" value="1"/>
</dbReference>
<dbReference type="AlphaFoldDB" id="A0A811L3L8"/>
<evidence type="ECO:0000259" key="14">
    <source>
        <dbReference type="SMART" id="SM00829"/>
    </source>
</evidence>
<feature type="domain" description="Enoyl reductase (ER)" evidence="14">
    <location>
        <begin position="28"/>
        <end position="348"/>
    </location>
</feature>
<dbReference type="Proteomes" id="UP000614601">
    <property type="component" value="Unassembled WGS sequence"/>
</dbReference>
<proteinExistence type="inferred from homology"/>
<dbReference type="EMBL" id="CAJFDH010000004">
    <property type="protein sequence ID" value="CAD5221780.1"/>
    <property type="molecule type" value="Genomic_DNA"/>
</dbReference>
<reference evidence="15" key="1">
    <citation type="submission" date="2020-09" db="EMBL/GenBank/DDBJ databases">
        <authorList>
            <person name="Kikuchi T."/>
        </authorList>
    </citation>
    <scope>NUCLEOTIDE SEQUENCE</scope>
    <source>
        <strain evidence="15">SH1</strain>
    </source>
</reference>
<evidence type="ECO:0000313" key="15">
    <source>
        <dbReference type="EMBL" id="CAD5221780.1"/>
    </source>
</evidence>
<evidence type="ECO:0000256" key="13">
    <source>
        <dbReference type="ARBA" id="ARBA00042123"/>
    </source>
</evidence>
<dbReference type="InterPro" id="IPR013149">
    <property type="entry name" value="ADH-like_C"/>
</dbReference>
<dbReference type="InterPro" id="IPR051034">
    <property type="entry name" value="Mito_Enoyl-ACP_Reductase"/>
</dbReference>
<keyword evidence="10" id="KW-0275">Fatty acid biosynthesis</keyword>
<keyword evidence="9" id="KW-0496">Mitochondrion</keyword>
<dbReference type="GO" id="GO:0006633">
    <property type="term" value="P:fatty acid biosynthetic process"/>
    <property type="evidence" value="ECO:0007669"/>
    <property type="project" value="UniProtKB-KW"/>
</dbReference>
<dbReference type="GO" id="GO:0141148">
    <property type="term" value="F:enoyl-[acyl-carrier-protein] reductase (NADPH) activity"/>
    <property type="evidence" value="ECO:0007669"/>
    <property type="project" value="UniProtKB-EC"/>
</dbReference>
<dbReference type="EC" id="1.3.1.104" evidence="11"/>
<keyword evidence="4" id="KW-0276">Fatty acid metabolism</keyword>
<comment type="subcellular location">
    <subcellularLocation>
        <location evidence="1">Mitochondrion</location>
    </subcellularLocation>
</comment>
<dbReference type="InterPro" id="IPR011032">
    <property type="entry name" value="GroES-like_sf"/>
</dbReference>
<dbReference type="SUPFAM" id="SSF50129">
    <property type="entry name" value="GroES-like"/>
    <property type="match status" value="1"/>
</dbReference>
<evidence type="ECO:0000256" key="5">
    <source>
        <dbReference type="ARBA" id="ARBA00022857"/>
    </source>
</evidence>
<organism evidence="15 16">
    <name type="scientific">Bursaphelenchus okinawaensis</name>
    <dbReference type="NCBI Taxonomy" id="465554"/>
    <lineage>
        <taxon>Eukaryota</taxon>
        <taxon>Metazoa</taxon>
        <taxon>Ecdysozoa</taxon>
        <taxon>Nematoda</taxon>
        <taxon>Chromadorea</taxon>
        <taxon>Rhabditida</taxon>
        <taxon>Tylenchina</taxon>
        <taxon>Tylenchomorpha</taxon>
        <taxon>Aphelenchoidea</taxon>
        <taxon>Aphelenchoididae</taxon>
        <taxon>Bursaphelenchus</taxon>
    </lineage>
</organism>
<dbReference type="Pfam" id="PF00107">
    <property type="entry name" value="ADH_zinc_N"/>
    <property type="match status" value="1"/>
</dbReference>
<keyword evidence="8" id="KW-0443">Lipid metabolism</keyword>
<dbReference type="SMART" id="SM00829">
    <property type="entry name" value="PKS_ER"/>
    <property type="match status" value="1"/>
</dbReference>
<evidence type="ECO:0000256" key="11">
    <source>
        <dbReference type="ARBA" id="ARBA00038963"/>
    </source>
</evidence>
<dbReference type="InterPro" id="IPR036291">
    <property type="entry name" value="NAD(P)-bd_dom_sf"/>
</dbReference>
<comment type="similarity">
    <text evidence="2">Belongs to the zinc-containing alcohol dehydrogenase family. Quinone oxidoreductase subfamily.</text>
</comment>
<evidence type="ECO:0000256" key="6">
    <source>
        <dbReference type="ARBA" id="ARBA00022946"/>
    </source>
</evidence>
<gene>
    <name evidence="15" type="ORF">BOKJ2_LOCUS9616</name>
</gene>
<dbReference type="InterPro" id="IPR020843">
    <property type="entry name" value="ER"/>
</dbReference>
<dbReference type="GO" id="GO:0005739">
    <property type="term" value="C:mitochondrion"/>
    <property type="evidence" value="ECO:0007669"/>
    <property type="project" value="UniProtKB-SubCell"/>
</dbReference>